<feature type="coiled-coil region" evidence="1">
    <location>
        <begin position="393"/>
        <end position="420"/>
    </location>
</feature>
<feature type="region of interest" description="Disordered" evidence="2">
    <location>
        <begin position="663"/>
        <end position="752"/>
    </location>
</feature>
<protein>
    <submittedName>
        <fullName evidence="3">Uncharacterized protein</fullName>
    </submittedName>
</protein>
<sequence length="973" mass="107568">MATQHSTPDRHVGLQHIAFNPAQLQDFAEPDSPPACSVTSGPCDAYEYAAEQMEPLPAATLTAAPVVSALMRDEVAVYRQGMQENEIAVLELRREVLGLRAELALSERLRIALYCAGKGKLLMAKTALSGVERDLNRLRRMRAEDHKALVAARKQARDATEARQCLENERLLHEEQRRNHEEQCAALQQRLSEQQTTRAAEREAHAHQLAVEKGAVGREVQMLRQDMEARLRDERMLADERLAVARRHHEQQCSHFQEQLHHAQGKLIEQQQAFQDQLSEMHAKHKNEIESWQDQVDAAHARFAAQARAMQDLDSDAKARQHELESDMAHLQRELAADLASMQRDNEALLEELDRARTQHAQEAEIWKAAFQAQCAKLDGEHAEESGALIEKLSAQETEVEELRGVVKALNSEIHALQRQAGERAVQAGNLTQQLNRLSLHHDAVGMRFASAHCWQHFTQPQMTAVFRVWAARAAASRRLAQFCRLRQWRVLRRWARWSRGRRAGHELLQRRNTALSERVFVSWHHVAHAWQAWRKRQQWLMGCCLRGWASLIVHHPKRNARGMTLRIDVNPVDSSQDALHVPLHRVISLPTTPKSPAHPLRSSLSNANQWTPSPNHMPGSRGLAGQLHSVLSSPSMAGELSASTGDGEPLLTARSDMSAIGRMPSSASAMGGHQLRSQPAIQPRSHEKVWEQVQASRRLDRLPTYAPSEAIDQRSPQQQQPAGGSGAGGGPRLASAPSYAPTITPSSLRSSLASTASSSSFSDLPPPDVAWHKHRGGASAPGYEACLEPPSRMDSGIDPWAAVQDRLQAPVDPCMCQQESSLAQLLAGEAADLIRKTEPGRAQESAALADRSNQSGRTHDLTQQAASTCSTSQSSLLDIFASGGPETPRRHPSVGRAQHWPAQDQHADQTDTSYHSKQSSMMDFVGASAGQFGSGCGGRGHEREPAAKRRASRSSGAKVKVKRIPVIHACPS</sequence>
<keyword evidence="4" id="KW-1185">Reference proteome</keyword>
<feature type="compositionally biased region" description="Low complexity" evidence="2">
    <location>
        <begin position="862"/>
        <end position="878"/>
    </location>
</feature>
<keyword evidence="1" id="KW-0175">Coiled coil</keyword>
<feature type="coiled-coil region" evidence="1">
    <location>
        <begin position="332"/>
        <end position="366"/>
    </location>
</feature>
<accession>A0AAW1QC02</accession>
<evidence type="ECO:0000313" key="4">
    <source>
        <dbReference type="Proteomes" id="UP001489004"/>
    </source>
</evidence>
<feature type="compositionally biased region" description="Polar residues" evidence="2">
    <location>
        <begin position="911"/>
        <end position="922"/>
    </location>
</feature>
<evidence type="ECO:0000313" key="3">
    <source>
        <dbReference type="EMBL" id="KAK9818069.1"/>
    </source>
</evidence>
<proteinExistence type="predicted"/>
<dbReference type="Proteomes" id="UP001489004">
    <property type="component" value="Unassembled WGS sequence"/>
</dbReference>
<dbReference type="EMBL" id="JALJOR010000004">
    <property type="protein sequence ID" value="KAK9818069.1"/>
    <property type="molecule type" value="Genomic_DNA"/>
</dbReference>
<gene>
    <name evidence="3" type="ORF">WJX72_006630</name>
</gene>
<comment type="caution">
    <text evidence="3">The sequence shown here is derived from an EMBL/GenBank/DDBJ whole genome shotgun (WGS) entry which is preliminary data.</text>
</comment>
<evidence type="ECO:0000256" key="2">
    <source>
        <dbReference type="SAM" id="MobiDB-lite"/>
    </source>
</evidence>
<feature type="region of interest" description="Disordered" evidence="2">
    <location>
        <begin position="591"/>
        <end position="625"/>
    </location>
</feature>
<dbReference type="AlphaFoldDB" id="A0AAW1QC02"/>
<evidence type="ECO:0000256" key="1">
    <source>
        <dbReference type="SAM" id="Coils"/>
    </source>
</evidence>
<feature type="coiled-coil region" evidence="1">
    <location>
        <begin position="149"/>
        <end position="197"/>
    </location>
</feature>
<reference evidence="3 4" key="1">
    <citation type="journal article" date="2024" name="Nat. Commun.">
        <title>Phylogenomics reveals the evolutionary origins of lichenization in chlorophyte algae.</title>
        <authorList>
            <person name="Puginier C."/>
            <person name="Libourel C."/>
            <person name="Otte J."/>
            <person name="Skaloud P."/>
            <person name="Haon M."/>
            <person name="Grisel S."/>
            <person name="Petersen M."/>
            <person name="Berrin J.G."/>
            <person name="Delaux P.M."/>
            <person name="Dal Grande F."/>
            <person name="Keller J."/>
        </authorList>
    </citation>
    <scope>NUCLEOTIDE SEQUENCE [LARGE SCALE GENOMIC DNA]</scope>
    <source>
        <strain evidence="3 4">SAG 2043</strain>
    </source>
</reference>
<organism evidence="3 4">
    <name type="scientific">[Myrmecia] bisecta</name>
    <dbReference type="NCBI Taxonomy" id="41462"/>
    <lineage>
        <taxon>Eukaryota</taxon>
        <taxon>Viridiplantae</taxon>
        <taxon>Chlorophyta</taxon>
        <taxon>core chlorophytes</taxon>
        <taxon>Trebouxiophyceae</taxon>
        <taxon>Trebouxiales</taxon>
        <taxon>Trebouxiaceae</taxon>
        <taxon>Myrmecia</taxon>
    </lineage>
</organism>
<feature type="coiled-coil region" evidence="1">
    <location>
        <begin position="275"/>
        <end position="302"/>
    </location>
</feature>
<name>A0AAW1QC02_9CHLO</name>
<feature type="compositionally biased region" description="Polar residues" evidence="2">
    <location>
        <begin position="603"/>
        <end position="615"/>
    </location>
</feature>
<feature type="region of interest" description="Disordered" evidence="2">
    <location>
        <begin position="839"/>
        <end position="973"/>
    </location>
</feature>